<dbReference type="Pfam" id="PF00583">
    <property type="entry name" value="Acetyltransf_1"/>
    <property type="match status" value="1"/>
</dbReference>
<dbReference type="EMBL" id="AP010968">
    <property type="protein sequence ID" value="BAJ28184.1"/>
    <property type="molecule type" value="Genomic_DNA"/>
</dbReference>
<evidence type="ECO:0000256" key="2">
    <source>
        <dbReference type="ARBA" id="ARBA00023315"/>
    </source>
</evidence>
<dbReference type="PANTHER" id="PTHR43420">
    <property type="entry name" value="ACETYLTRANSFERASE"/>
    <property type="match status" value="1"/>
</dbReference>
<dbReference type="GO" id="GO:0016747">
    <property type="term" value="F:acyltransferase activity, transferring groups other than amino-acyl groups"/>
    <property type="evidence" value="ECO:0007669"/>
    <property type="project" value="InterPro"/>
</dbReference>
<dbReference type="SUPFAM" id="SSF55729">
    <property type="entry name" value="Acyl-CoA N-acyltransferases (Nat)"/>
    <property type="match status" value="1"/>
</dbReference>
<keyword evidence="1 4" id="KW-0808">Transferase</keyword>
<accession>E4NAF3</accession>
<organism evidence="4 5">
    <name type="scientific">Kitasatospora setae (strain ATCC 33774 / DSM 43861 / JCM 3304 / KCC A-0304 / NBRC 14216 / KM-6054)</name>
    <name type="common">Streptomyces setae</name>
    <dbReference type="NCBI Taxonomy" id="452652"/>
    <lineage>
        <taxon>Bacteria</taxon>
        <taxon>Bacillati</taxon>
        <taxon>Actinomycetota</taxon>
        <taxon>Actinomycetes</taxon>
        <taxon>Kitasatosporales</taxon>
        <taxon>Streptomycetaceae</taxon>
        <taxon>Kitasatospora</taxon>
    </lineage>
</organism>
<dbReference type="CDD" id="cd04301">
    <property type="entry name" value="NAT_SF"/>
    <property type="match status" value="1"/>
</dbReference>
<feature type="domain" description="N-acetyltransferase" evidence="3">
    <location>
        <begin position="1"/>
        <end position="131"/>
    </location>
</feature>
<protein>
    <submittedName>
        <fullName evidence="4">Putative acetyltransferase</fullName>
        <ecNumber evidence="4">2.3.1.-</ecNumber>
    </submittedName>
</protein>
<dbReference type="Gene3D" id="3.40.630.30">
    <property type="match status" value="1"/>
</dbReference>
<dbReference type="STRING" id="452652.KSE_23660"/>
<evidence type="ECO:0000259" key="3">
    <source>
        <dbReference type="PROSITE" id="PS51186"/>
    </source>
</evidence>
<dbReference type="EC" id="2.3.1.-" evidence="4"/>
<keyword evidence="5" id="KW-1185">Reference proteome</keyword>
<dbReference type="PANTHER" id="PTHR43420:SF44">
    <property type="entry name" value="ACETYLTRANSFERASE YPEA"/>
    <property type="match status" value="1"/>
</dbReference>
<gene>
    <name evidence="4" type="ordered locus">KSE_23660</name>
</gene>
<dbReference type="InterPro" id="IPR050680">
    <property type="entry name" value="YpeA/RimI_acetyltransf"/>
</dbReference>
<reference evidence="4 5" key="1">
    <citation type="journal article" date="2010" name="DNA Res.">
        <title>Genome sequence of Kitasatospora setae NBRC 14216T: an evolutionary snapshot of the family Streptomycetaceae.</title>
        <authorList>
            <person name="Ichikawa N."/>
            <person name="Oguchi A."/>
            <person name="Ikeda H."/>
            <person name="Ishikawa J."/>
            <person name="Kitani S."/>
            <person name="Watanabe Y."/>
            <person name="Nakamura S."/>
            <person name="Katano Y."/>
            <person name="Kishi E."/>
            <person name="Sasagawa M."/>
            <person name="Ankai A."/>
            <person name="Fukui S."/>
            <person name="Hashimoto Y."/>
            <person name="Kamata S."/>
            <person name="Otoguro M."/>
            <person name="Tanikawa S."/>
            <person name="Nihira T."/>
            <person name="Horinouchi S."/>
            <person name="Ohnishi Y."/>
            <person name="Hayakawa M."/>
            <person name="Kuzuyama T."/>
            <person name="Arisawa A."/>
            <person name="Nomoto F."/>
            <person name="Miura H."/>
            <person name="Takahashi Y."/>
            <person name="Fujita N."/>
        </authorList>
    </citation>
    <scope>NUCLEOTIDE SEQUENCE [LARGE SCALE GENOMIC DNA]</scope>
    <source>
        <strain evidence="5">ATCC 33774 / DSM 43861 / JCM 3304 / KCC A-0304 / NBRC 14216 / KM-6054</strain>
    </source>
</reference>
<dbReference type="Proteomes" id="UP000007076">
    <property type="component" value="Chromosome"/>
</dbReference>
<dbReference type="PROSITE" id="PS51186">
    <property type="entry name" value="GNAT"/>
    <property type="match status" value="1"/>
</dbReference>
<dbReference type="InterPro" id="IPR000182">
    <property type="entry name" value="GNAT_dom"/>
</dbReference>
<keyword evidence="2 4" id="KW-0012">Acyltransferase</keyword>
<dbReference type="KEGG" id="ksk:KSE_23660"/>
<proteinExistence type="predicted"/>
<evidence type="ECO:0000313" key="5">
    <source>
        <dbReference type="Proteomes" id="UP000007076"/>
    </source>
</evidence>
<evidence type="ECO:0000313" key="4">
    <source>
        <dbReference type="EMBL" id="BAJ28184.1"/>
    </source>
</evidence>
<dbReference type="AlphaFoldDB" id="E4NAF3"/>
<dbReference type="HOGENOM" id="CLU_013985_35_1_11"/>
<dbReference type="InterPro" id="IPR016181">
    <property type="entry name" value="Acyl_CoA_acyltransferase"/>
</dbReference>
<name>E4NAF3_KITSK</name>
<dbReference type="eggNOG" id="COG0456">
    <property type="taxonomic scope" value="Bacteria"/>
</dbReference>
<evidence type="ECO:0000256" key="1">
    <source>
        <dbReference type="ARBA" id="ARBA00022679"/>
    </source>
</evidence>
<sequence length="131" mass="14140">MDAEWLAICTEQLAERLADENDAVAYVVDAPDRGLASCALALIHRVLPAAKYPKGLAARIHAVATAPDYRRRGYATAVVKTVVEHLAEHGCTLFELYASDGSASLYRAVGFESDPAAMRMTRFSTRSAVSP</sequence>
<dbReference type="PATRIC" id="fig|452652.3.peg.2378"/>